<dbReference type="PANTHER" id="PTHR21540:SF0">
    <property type="entry name" value="PHD FAMILY PROTEIN"/>
    <property type="match status" value="1"/>
</dbReference>
<dbReference type="GO" id="GO:0008270">
    <property type="term" value="F:zinc ion binding"/>
    <property type="evidence" value="ECO:0007669"/>
    <property type="project" value="UniProtKB-KW"/>
</dbReference>
<dbReference type="OMA" id="CKHIVYV"/>
<dbReference type="PROSITE" id="PS50966">
    <property type="entry name" value="ZF_SWIM"/>
    <property type="match status" value="1"/>
</dbReference>
<evidence type="ECO:0000313" key="6">
    <source>
        <dbReference type="Proteomes" id="UP000015100"/>
    </source>
</evidence>
<comment type="caution">
    <text evidence="5">The sequence shown here is derived from an EMBL/GenBank/DDBJ whole genome shotgun (WGS) entry which is preliminary data.</text>
</comment>
<organism evidence="5 6">
    <name type="scientific">Dactylellina haptotyla (strain CBS 200.50)</name>
    <name type="common">Nematode-trapping fungus</name>
    <name type="synonym">Monacrosporium haptotylum</name>
    <dbReference type="NCBI Taxonomy" id="1284197"/>
    <lineage>
        <taxon>Eukaryota</taxon>
        <taxon>Fungi</taxon>
        <taxon>Dikarya</taxon>
        <taxon>Ascomycota</taxon>
        <taxon>Pezizomycotina</taxon>
        <taxon>Orbiliomycetes</taxon>
        <taxon>Orbiliales</taxon>
        <taxon>Orbiliaceae</taxon>
        <taxon>Dactylellina</taxon>
    </lineage>
</organism>
<evidence type="ECO:0000313" key="5">
    <source>
        <dbReference type="EMBL" id="EPS40812.1"/>
    </source>
</evidence>
<dbReference type="InterPro" id="IPR001841">
    <property type="entry name" value="Znf_RING"/>
</dbReference>
<gene>
    <name evidence="5" type="ORF">H072_5339</name>
</gene>
<dbReference type="Pfam" id="PF13639">
    <property type="entry name" value="zf-RING_2"/>
    <property type="match status" value="1"/>
</dbReference>
<dbReference type="Proteomes" id="UP000015100">
    <property type="component" value="Unassembled WGS sequence"/>
</dbReference>
<evidence type="ECO:0000259" key="3">
    <source>
        <dbReference type="PROSITE" id="PS50089"/>
    </source>
</evidence>
<dbReference type="InterPro" id="IPR007527">
    <property type="entry name" value="Znf_SWIM"/>
</dbReference>
<reference evidence="5 6" key="1">
    <citation type="journal article" date="2013" name="PLoS Genet.">
        <title>Genomic mechanisms accounting for the adaptation to parasitism in nematode-trapping fungi.</title>
        <authorList>
            <person name="Meerupati T."/>
            <person name="Andersson K.M."/>
            <person name="Friman E."/>
            <person name="Kumar D."/>
            <person name="Tunlid A."/>
            <person name="Ahren D."/>
        </authorList>
    </citation>
    <scope>NUCLEOTIDE SEQUENCE [LARGE SCALE GENOMIC DNA]</scope>
    <source>
        <strain evidence="5 6">CBS 200.50</strain>
    </source>
</reference>
<dbReference type="GO" id="GO:0061630">
    <property type="term" value="F:ubiquitin protein ligase activity"/>
    <property type="evidence" value="ECO:0007669"/>
    <property type="project" value="InterPro"/>
</dbReference>
<dbReference type="Gene3D" id="3.30.40.10">
    <property type="entry name" value="Zinc/RING finger domain, C3HC4 (zinc finger)"/>
    <property type="match status" value="1"/>
</dbReference>
<feature type="compositionally biased region" description="Acidic residues" evidence="2">
    <location>
        <begin position="69"/>
        <end position="86"/>
    </location>
</feature>
<feature type="domain" description="RING-type" evidence="3">
    <location>
        <begin position="219"/>
        <end position="267"/>
    </location>
</feature>
<evidence type="ECO:0000256" key="1">
    <source>
        <dbReference type="PROSITE-ProRule" id="PRU00175"/>
    </source>
</evidence>
<keyword evidence="1" id="KW-0862">Zinc</keyword>
<dbReference type="InterPro" id="IPR013083">
    <property type="entry name" value="Znf_RING/FYVE/PHD"/>
</dbReference>
<dbReference type="EMBL" id="AQGS01000274">
    <property type="protein sequence ID" value="EPS40812.1"/>
    <property type="molecule type" value="Genomic_DNA"/>
</dbReference>
<evidence type="ECO:0000256" key="2">
    <source>
        <dbReference type="SAM" id="MobiDB-lite"/>
    </source>
</evidence>
<dbReference type="Pfam" id="PF04434">
    <property type="entry name" value="SWIM"/>
    <property type="match status" value="1"/>
</dbReference>
<dbReference type="AlphaFoldDB" id="S8BZK1"/>
<dbReference type="PROSITE" id="PS50089">
    <property type="entry name" value="ZF_RING_2"/>
    <property type="match status" value="1"/>
</dbReference>
<feature type="compositionally biased region" description="Low complexity" evidence="2">
    <location>
        <begin position="50"/>
        <end position="62"/>
    </location>
</feature>
<keyword evidence="1" id="KW-0479">Metal-binding</keyword>
<evidence type="ECO:0000259" key="4">
    <source>
        <dbReference type="PROSITE" id="PS50966"/>
    </source>
</evidence>
<dbReference type="STRING" id="1284197.S8BZK1"/>
<dbReference type="InterPro" id="IPR039903">
    <property type="entry name" value="Zswim2"/>
</dbReference>
<protein>
    <recommendedName>
        <fullName evidence="7">SWIM-type domain-containing protein</fullName>
    </recommendedName>
</protein>
<dbReference type="PANTHER" id="PTHR21540">
    <property type="entry name" value="RING FINGER AND SWIM DOMAIN-CONTAINING PROTEIN 2"/>
    <property type="match status" value="1"/>
</dbReference>
<dbReference type="HOGENOM" id="CLU_037984_2_0_1"/>
<keyword evidence="1" id="KW-0863">Zinc-finger</keyword>
<dbReference type="OrthoDB" id="2122982at2759"/>
<accession>S8BZK1</accession>
<dbReference type="SUPFAM" id="SSF57850">
    <property type="entry name" value="RING/U-box"/>
    <property type="match status" value="1"/>
</dbReference>
<name>S8BZK1_DACHA</name>
<reference evidence="6" key="2">
    <citation type="submission" date="2013-04" db="EMBL/GenBank/DDBJ databases">
        <title>Genomic mechanisms accounting for the adaptation to parasitism in nematode-trapping fungi.</title>
        <authorList>
            <person name="Ahren D.G."/>
        </authorList>
    </citation>
    <scope>NUCLEOTIDE SEQUENCE [LARGE SCALE GENOMIC DNA]</scope>
    <source>
        <strain evidence="6">CBS 200.50</strain>
    </source>
</reference>
<feature type="region of interest" description="Disordered" evidence="2">
    <location>
        <begin position="1"/>
        <end position="95"/>
    </location>
</feature>
<sequence length="324" mass="36420">MPPRRSPRKAPANNASPPYEVTAPAKSPRAKRKREPEAVEPEPTPKTVRKSTSTSKAKSKPAAAKEPENTEEPVALEEPEETEEPAEPPRLKKFRAKCPQAVEQRLDRVRTQRIFCLGRERDEENLTEDFKIAGSTGNVYTVVLANIPTCNCPDGKKNGTCKHILFVMSKVLRARYDLTYQMALLNSEIKEIFAKSPILVGGDTTCEKRKRKPLDQDECPVCYEAFDPADTSILFCTAQCGSNIHKDCFRQWAASKGGGRVTCVMCRTPWEEGAVSEGDYGQILQDAKVGYEGYLNVGAEMGMSNYRDTSSYHRFYSGYRKRWY</sequence>
<keyword evidence="6" id="KW-1185">Reference proteome</keyword>
<dbReference type="eggNOG" id="ENOG502RZA9">
    <property type="taxonomic scope" value="Eukaryota"/>
</dbReference>
<evidence type="ECO:0008006" key="7">
    <source>
        <dbReference type="Google" id="ProtNLM"/>
    </source>
</evidence>
<feature type="domain" description="SWIM-type" evidence="4">
    <location>
        <begin position="140"/>
        <end position="172"/>
    </location>
</feature>
<proteinExistence type="predicted"/>